<dbReference type="Proteomes" id="UP000784294">
    <property type="component" value="Unassembled WGS sequence"/>
</dbReference>
<reference evidence="1" key="1">
    <citation type="submission" date="2018-11" db="EMBL/GenBank/DDBJ databases">
        <authorList>
            <consortium name="Pathogen Informatics"/>
        </authorList>
    </citation>
    <scope>NUCLEOTIDE SEQUENCE</scope>
</reference>
<evidence type="ECO:0000313" key="1">
    <source>
        <dbReference type="EMBL" id="VEL42402.1"/>
    </source>
</evidence>
<protein>
    <submittedName>
        <fullName evidence="1">Uncharacterized protein</fullName>
    </submittedName>
</protein>
<name>A0A448XQJ3_9PLAT</name>
<comment type="caution">
    <text evidence="1">The sequence shown here is derived from an EMBL/GenBank/DDBJ whole genome shotgun (WGS) entry which is preliminary data.</text>
</comment>
<evidence type="ECO:0000313" key="2">
    <source>
        <dbReference type="Proteomes" id="UP000784294"/>
    </source>
</evidence>
<proteinExistence type="predicted"/>
<keyword evidence="2" id="KW-1185">Reference proteome</keyword>
<feature type="non-terminal residue" evidence="1">
    <location>
        <position position="1"/>
    </location>
</feature>
<sequence length="117" mass="13412">AGEEHIVDNEFESDKNNKRVTKKYGENALKEQENVMLLRPVEEQKSKSMDMRPHLQFLEQRLILPQTAYVNPLGVVGFADRLLSEETCLPIALGRDQIVSYFLPSEQSQYQLDGGLF</sequence>
<dbReference type="EMBL" id="CAAALY010274229">
    <property type="protein sequence ID" value="VEL42402.1"/>
    <property type="molecule type" value="Genomic_DNA"/>
</dbReference>
<dbReference type="AlphaFoldDB" id="A0A448XQJ3"/>
<organism evidence="1 2">
    <name type="scientific">Protopolystoma xenopodis</name>
    <dbReference type="NCBI Taxonomy" id="117903"/>
    <lineage>
        <taxon>Eukaryota</taxon>
        <taxon>Metazoa</taxon>
        <taxon>Spiralia</taxon>
        <taxon>Lophotrochozoa</taxon>
        <taxon>Platyhelminthes</taxon>
        <taxon>Monogenea</taxon>
        <taxon>Polyopisthocotylea</taxon>
        <taxon>Polystomatidea</taxon>
        <taxon>Polystomatidae</taxon>
        <taxon>Protopolystoma</taxon>
    </lineage>
</organism>
<accession>A0A448XQJ3</accession>
<gene>
    <name evidence="1" type="ORF">PXEA_LOCUS35842</name>
</gene>